<sequence>IDESNLYYVNDIQNIHELIDKLNALLKPHITQYLLDLDKEKYSQIHNDIFIKNEIPYFNEIDSLRKEKDNGK</sequence>
<name>A0A3D8I0U5_9HELI</name>
<evidence type="ECO:0000313" key="1">
    <source>
        <dbReference type="EMBL" id="RDU58211.1"/>
    </source>
</evidence>
<keyword evidence="2" id="KW-1185">Reference proteome</keyword>
<dbReference type="AlphaFoldDB" id="A0A3D8I0U5"/>
<dbReference type="EMBL" id="NXLQ01000242">
    <property type="protein sequence ID" value="RDU58211.1"/>
    <property type="molecule type" value="Genomic_DNA"/>
</dbReference>
<evidence type="ECO:0000313" key="2">
    <source>
        <dbReference type="Proteomes" id="UP000256379"/>
    </source>
</evidence>
<accession>A0A3D8I0U5</accession>
<gene>
    <name evidence="1" type="ORF">CQA53_12115</name>
</gene>
<reference evidence="1 2" key="1">
    <citation type="submission" date="2018-04" db="EMBL/GenBank/DDBJ databases">
        <title>Novel Campyloabacter and Helicobacter Species and Strains.</title>
        <authorList>
            <person name="Mannion A.J."/>
            <person name="Shen Z."/>
            <person name="Fox J.G."/>
        </authorList>
    </citation>
    <scope>NUCLEOTIDE SEQUENCE [LARGE SCALE GENOMIC DNA]</scope>
    <source>
        <strain evidence="1 2">MIT 17-337</strain>
    </source>
</reference>
<organism evidence="1 2">
    <name type="scientific">Helicobacter didelphidarum</name>
    <dbReference type="NCBI Taxonomy" id="2040648"/>
    <lineage>
        <taxon>Bacteria</taxon>
        <taxon>Pseudomonadati</taxon>
        <taxon>Campylobacterota</taxon>
        <taxon>Epsilonproteobacteria</taxon>
        <taxon>Campylobacterales</taxon>
        <taxon>Helicobacteraceae</taxon>
        <taxon>Helicobacter</taxon>
    </lineage>
</organism>
<dbReference type="Proteomes" id="UP000256379">
    <property type="component" value="Unassembled WGS sequence"/>
</dbReference>
<dbReference type="RefSeq" id="WP_181882495.1">
    <property type="nucleotide sequence ID" value="NZ_NXLQ01000242.1"/>
</dbReference>
<proteinExistence type="predicted"/>
<comment type="caution">
    <text evidence="1">The sequence shown here is derived from an EMBL/GenBank/DDBJ whole genome shotgun (WGS) entry which is preliminary data.</text>
</comment>
<feature type="non-terminal residue" evidence="1">
    <location>
        <position position="1"/>
    </location>
</feature>
<protein>
    <submittedName>
        <fullName evidence="1">Uncharacterized protein</fullName>
    </submittedName>
</protein>